<reference evidence="2" key="2">
    <citation type="journal article" date="2020" name="Nat. Commun.">
        <title>Large-scale genome sequencing of mycorrhizal fungi provides insights into the early evolution of symbiotic traits.</title>
        <authorList>
            <person name="Miyauchi S."/>
            <person name="Kiss E."/>
            <person name="Kuo A."/>
            <person name="Drula E."/>
            <person name="Kohler A."/>
            <person name="Sanchez-Garcia M."/>
            <person name="Morin E."/>
            <person name="Andreopoulos B."/>
            <person name="Barry K.W."/>
            <person name="Bonito G."/>
            <person name="Buee M."/>
            <person name="Carver A."/>
            <person name="Chen C."/>
            <person name="Cichocki N."/>
            <person name="Clum A."/>
            <person name="Culley D."/>
            <person name="Crous P.W."/>
            <person name="Fauchery L."/>
            <person name="Girlanda M."/>
            <person name="Hayes R.D."/>
            <person name="Keri Z."/>
            <person name="LaButti K."/>
            <person name="Lipzen A."/>
            <person name="Lombard V."/>
            <person name="Magnuson J."/>
            <person name="Maillard F."/>
            <person name="Murat C."/>
            <person name="Nolan M."/>
            <person name="Ohm R.A."/>
            <person name="Pangilinan J."/>
            <person name="Pereira M.F."/>
            <person name="Perotto S."/>
            <person name="Peter M."/>
            <person name="Pfister S."/>
            <person name="Riley R."/>
            <person name="Sitrit Y."/>
            <person name="Stielow J.B."/>
            <person name="Szollosi G."/>
            <person name="Zifcakova L."/>
            <person name="Stursova M."/>
            <person name="Spatafora J.W."/>
            <person name="Tedersoo L."/>
            <person name="Vaario L.M."/>
            <person name="Yamada A."/>
            <person name="Yan M."/>
            <person name="Wang P."/>
            <person name="Xu J."/>
            <person name="Bruns T."/>
            <person name="Baldrian P."/>
            <person name="Vilgalys R."/>
            <person name="Dunand C."/>
            <person name="Henrissat B."/>
            <person name="Grigoriev I.V."/>
            <person name="Hibbett D."/>
            <person name="Nagy L.G."/>
            <person name="Martin F.M."/>
        </authorList>
    </citation>
    <scope>NUCLEOTIDE SEQUENCE</scope>
    <source>
        <strain evidence="2">BED1</strain>
    </source>
</reference>
<proteinExistence type="predicted"/>
<accession>A0AAD4C562</accession>
<gene>
    <name evidence="2" type="ORF">L210DRAFT_3500698</name>
</gene>
<keyword evidence="3" id="KW-1185">Reference proteome</keyword>
<dbReference type="AlphaFoldDB" id="A0AAD4C562"/>
<dbReference type="Proteomes" id="UP001194468">
    <property type="component" value="Unassembled WGS sequence"/>
</dbReference>
<feature type="region of interest" description="Disordered" evidence="1">
    <location>
        <begin position="358"/>
        <end position="378"/>
    </location>
</feature>
<evidence type="ECO:0000313" key="2">
    <source>
        <dbReference type="EMBL" id="KAF8449186.1"/>
    </source>
</evidence>
<name>A0AAD4C562_BOLED</name>
<protein>
    <submittedName>
        <fullName evidence="2">Uncharacterized protein</fullName>
    </submittedName>
</protein>
<reference evidence="2" key="1">
    <citation type="submission" date="2019-10" db="EMBL/GenBank/DDBJ databases">
        <authorList>
            <consortium name="DOE Joint Genome Institute"/>
            <person name="Kuo A."/>
            <person name="Miyauchi S."/>
            <person name="Kiss E."/>
            <person name="Drula E."/>
            <person name="Kohler A."/>
            <person name="Sanchez-Garcia M."/>
            <person name="Andreopoulos B."/>
            <person name="Barry K.W."/>
            <person name="Bonito G."/>
            <person name="Buee M."/>
            <person name="Carver A."/>
            <person name="Chen C."/>
            <person name="Cichocki N."/>
            <person name="Clum A."/>
            <person name="Culley D."/>
            <person name="Crous P.W."/>
            <person name="Fauchery L."/>
            <person name="Girlanda M."/>
            <person name="Hayes R."/>
            <person name="Keri Z."/>
            <person name="LaButti K."/>
            <person name="Lipzen A."/>
            <person name="Lombard V."/>
            <person name="Magnuson J."/>
            <person name="Maillard F."/>
            <person name="Morin E."/>
            <person name="Murat C."/>
            <person name="Nolan M."/>
            <person name="Ohm R."/>
            <person name="Pangilinan J."/>
            <person name="Pereira M."/>
            <person name="Perotto S."/>
            <person name="Peter M."/>
            <person name="Riley R."/>
            <person name="Sitrit Y."/>
            <person name="Stielow B."/>
            <person name="Szollosi G."/>
            <person name="Zifcakova L."/>
            <person name="Stursova M."/>
            <person name="Spatafora J.W."/>
            <person name="Tedersoo L."/>
            <person name="Vaario L.-M."/>
            <person name="Yamada A."/>
            <person name="Yan M."/>
            <person name="Wang P."/>
            <person name="Xu J."/>
            <person name="Bruns T."/>
            <person name="Baldrian P."/>
            <person name="Vilgalys R."/>
            <person name="Henrissat B."/>
            <person name="Grigoriev I.V."/>
            <person name="Hibbett D."/>
            <person name="Nagy L.G."/>
            <person name="Martin F.M."/>
        </authorList>
    </citation>
    <scope>NUCLEOTIDE SEQUENCE</scope>
    <source>
        <strain evidence="2">BED1</strain>
    </source>
</reference>
<evidence type="ECO:0000256" key="1">
    <source>
        <dbReference type="SAM" id="MobiDB-lite"/>
    </source>
</evidence>
<sequence length="550" mass="62994">MSALETFNNHYFSELYLVAFDRIMFPCQNEEEINQWKEKDFLVLQYLEEIGIDKNKCHKDQKVFIICCNLWMELLNITILEKEAVGQAGGSTQVRHMARENPLVMDTSKHLAGEEPEPGLGLRLGAGGDDGCMNITDETVEYPGSIVLEWAQSLNNFFYSEDQCKSCGLAKVILMVGKGWMEIAKQSEFMQGSFRRHQWREALLIGLGRLKHTGTGTQKRIPWLWNDRYIQYQKVHEVTSNNAVQKNIVIPDEDNVLTPLVWALSWLARVFLTLQKDMFQLASSTWNTFHSRRKYTNIVDSWLDNHLIDDHTQEEVASVMFSLLAEEEIERLVENQANIKNLSRKIKCRKAMSDWGHGDMHGIGSRQPAGGRPGDDYAPYPESTVLSQENIHTLFAYASDIECMLAMIEPHAPSVVSKMKAIGMEACMLGSYGITGYHCWNYIAPQHLDKDGTWTISYQLFKKGCLPDEFNFCFSHFGKVLDMVENCVWWFKGDHMHGTVAPRASTLLGGQCLSEGIGITIPHRTLDMARKYLQVRWSWKDLCDHWKVDL</sequence>
<comment type="caution">
    <text evidence="2">The sequence shown here is derived from an EMBL/GenBank/DDBJ whole genome shotgun (WGS) entry which is preliminary data.</text>
</comment>
<evidence type="ECO:0000313" key="3">
    <source>
        <dbReference type="Proteomes" id="UP001194468"/>
    </source>
</evidence>
<dbReference type="EMBL" id="WHUW01000003">
    <property type="protein sequence ID" value="KAF8449186.1"/>
    <property type="molecule type" value="Genomic_DNA"/>
</dbReference>
<organism evidence="2 3">
    <name type="scientific">Boletus edulis BED1</name>
    <dbReference type="NCBI Taxonomy" id="1328754"/>
    <lineage>
        <taxon>Eukaryota</taxon>
        <taxon>Fungi</taxon>
        <taxon>Dikarya</taxon>
        <taxon>Basidiomycota</taxon>
        <taxon>Agaricomycotina</taxon>
        <taxon>Agaricomycetes</taxon>
        <taxon>Agaricomycetidae</taxon>
        <taxon>Boletales</taxon>
        <taxon>Boletineae</taxon>
        <taxon>Boletaceae</taxon>
        <taxon>Boletoideae</taxon>
        <taxon>Boletus</taxon>
    </lineage>
</organism>